<organism evidence="2 3">
    <name type="scientific">Halobacteriovorax marinus</name>
    <dbReference type="NCBI Taxonomy" id="97084"/>
    <lineage>
        <taxon>Bacteria</taxon>
        <taxon>Pseudomonadati</taxon>
        <taxon>Bdellovibrionota</taxon>
        <taxon>Bacteriovoracia</taxon>
        <taxon>Bacteriovoracales</taxon>
        <taxon>Halobacteriovoraceae</taxon>
        <taxon>Halobacteriovorax</taxon>
    </lineage>
</organism>
<feature type="signal peptide" evidence="1">
    <location>
        <begin position="1"/>
        <end position="19"/>
    </location>
</feature>
<accession>A0A1Y5F887</accession>
<protein>
    <recommendedName>
        <fullName evidence="4">Secreted protein</fullName>
    </recommendedName>
</protein>
<evidence type="ECO:0000313" key="3">
    <source>
        <dbReference type="Proteomes" id="UP000196531"/>
    </source>
</evidence>
<evidence type="ECO:0000256" key="1">
    <source>
        <dbReference type="SAM" id="SignalP"/>
    </source>
</evidence>
<evidence type="ECO:0000313" key="2">
    <source>
        <dbReference type="EMBL" id="OUR95401.1"/>
    </source>
</evidence>
<feature type="chain" id="PRO_5012870520" description="Secreted protein" evidence="1">
    <location>
        <begin position="20"/>
        <end position="171"/>
    </location>
</feature>
<proteinExistence type="predicted"/>
<comment type="caution">
    <text evidence="2">The sequence shown here is derived from an EMBL/GenBank/DDBJ whole genome shotgun (WGS) entry which is preliminary data.</text>
</comment>
<dbReference type="Proteomes" id="UP000196531">
    <property type="component" value="Unassembled WGS sequence"/>
</dbReference>
<sequence>MRKLLLLILISFFTVSTLASTTTKLATIEITTWIKKFGKINFNVVTNDQGDMERIEFSGKLMYPIGKISQSIDASRFVGGKSMKFFVKGYNTPSIILDPEVDFTKSRGGDAYLKWLKKDGTWGSAHVSIWKNTAGEFKVWNEDKSGSPIINTIKAQMSASSWNKVVKVEFK</sequence>
<evidence type="ECO:0008006" key="4">
    <source>
        <dbReference type="Google" id="ProtNLM"/>
    </source>
</evidence>
<dbReference type="EMBL" id="MAAO01000008">
    <property type="protein sequence ID" value="OUR95401.1"/>
    <property type="molecule type" value="Genomic_DNA"/>
</dbReference>
<reference evidence="3" key="1">
    <citation type="journal article" date="2017" name="Proc. Natl. Acad. Sci. U.S.A.">
        <title>Simulation of Deepwater Horizon oil plume reveals substrate specialization within a complex community of hydrocarbon-degraders.</title>
        <authorList>
            <person name="Hu P."/>
            <person name="Dubinsky E.A."/>
            <person name="Probst A.J."/>
            <person name="Wang J."/>
            <person name="Sieber C.M.K."/>
            <person name="Tom L.M."/>
            <person name="Gardinali P."/>
            <person name="Banfield J.F."/>
            <person name="Atlas R.M."/>
            <person name="Andersen G.L."/>
        </authorList>
    </citation>
    <scope>NUCLEOTIDE SEQUENCE [LARGE SCALE GENOMIC DNA]</scope>
</reference>
<name>A0A1Y5F887_9BACT</name>
<dbReference type="AlphaFoldDB" id="A0A1Y5F887"/>
<gene>
    <name evidence="2" type="ORF">A9Q84_16335</name>
</gene>
<keyword evidence="1" id="KW-0732">Signal</keyword>